<reference evidence="1" key="2">
    <citation type="journal article" date="2015" name="Fish Shellfish Immunol.">
        <title>Early steps in the European eel (Anguilla anguilla)-Vibrio vulnificus interaction in the gills: Role of the RtxA13 toxin.</title>
        <authorList>
            <person name="Callol A."/>
            <person name="Pajuelo D."/>
            <person name="Ebbesson L."/>
            <person name="Teles M."/>
            <person name="MacKenzie S."/>
            <person name="Amaro C."/>
        </authorList>
    </citation>
    <scope>NUCLEOTIDE SEQUENCE</scope>
</reference>
<dbReference type="EMBL" id="GBXM01102440">
    <property type="protein sequence ID" value="JAH06137.1"/>
    <property type="molecule type" value="Transcribed_RNA"/>
</dbReference>
<name>A0A0E9PPB3_ANGAN</name>
<proteinExistence type="predicted"/>
<sequence>MTYHSRAVTNIFLQYTILHETIIMAHAEYREYMSTVSPYRQGIPEEPRRQRT</sequence>
<organism evidence="1">
    <name type="scientific">Anguilla anguilla</name>
    <name type="common">European freshwater eel</name>
    <name type="synonym">Muraena anguilla</name>
    <dbReference type="NCBI Taxonomy" id="7936"/>
    <lineage>
        <taxon>Eukaryota</taxon>
        <taxon>Metazoa</taxon>
        <taxon>Chordata</taxon>
        <taxon>Craniata</taxon>
        <taxon>Vertebrata</taxon>
        <taxon>Euteleostomi</taxon>
        <taxon>Actinopterygii</taxon>
        <taxon>Neopterygii</taxon>
        <taxon>Teleostei</taxon>
        <taxon>Anguilliformes</taxon>
        <taxon>Anguillidae</taxon>
        <taxon>Anguilla</taxon>
    </lineage>
</organism>
<accession>A0A0E9PPB3</accession>
<evidence type="ECO:0000313" key="1">
    <source>
        <dbReference type="EMBL" id="JAH06137.1"/>
    </source>
</evidence>
<reference evidence="1" key="1">
    <citation type="submission" date="2014-11" db="EMBL/GenBank/DDBJ databases">
        <authorList>
            <person name="Amaro Gonzalez C."/>
        </authorList>
    </citation>
    <scope>NUCLEOTIDE SEQUENCE</scope>
</reference>
<dbReference type="AlphaFoldDB" id="A0A0E9PPB3"/>
<protein>
    <submittedName>
        <fullName evidence="1">Uncharacterized protein</fullName>
    </submittedName>
</protein>